<dbReference type="EMBL" id="BTSX01000002">
    <property type="protein sequence ID" value="GMS86565.1"/>
    <property type="molecule type" value="Genomic_DNA"/>
</dbReference>
<comment type="caution">
    <text evidence="2">The sequence shown here is derived from an EMBL/GenBank/DDBJ whole genome shotgun (WGS) entry which is preliminary data.</text>
</comment>
<keyword evidence="1" id="KW-1133">Transmembrane helix</keyword>
<evidence type="ECO:0000313" key="3">
    <source>
        <dbReference type="Proteomes" id="UP001432027"/>
    </source>
</evidence>
<accession>A0AAV5T2K5</accession>
<sequence>RIFKPKCPICNVKTNSIVNNFILRDVIEEQPTEERLSYSANDLQTDDYTMTFSERLREQALRDKRKREIEDLKKYKVEIELEIAHWTEQHDEKYKEIKEFRANKPMEVLDRSSFFFLSITSLLILSLLWLAGIIPMR</sequence>
<organism evidence="2 3">
    <name type="scientific">Pristionchus entomophagus</name>
    <dbReference type="NCBI Taxonomy" id="358040"/>
    <lineage>
        <taxon>Eukaryota</taxon>
        <taxon>Metazoa</taxon>
        <taxon>Ecdysozoa</taxon>
        <taxon>Nematoda</taxon>
        <taxon>Chromadorea</taxon>
        <taxon>Rhabditida</taxon>
        <taxon>Rhabditina</taxon>
        <taxon>Diplogasteromorpha</taxon>
        <taxon>Diplogasteroidea</taxon>
        <taxon>Neodiplogasteridae</taxon>
        <taxon>Pristionchus</taxon>
    </lineage>
</organism>
<feature type="non-terminal residue" evidence="2">
    <location>
        <position position="1"/>
    </location>
</feature>
<evidence type="ECO:0000313" key="2">
    <source>
        <dbReference type="EMBL" id="GMS86565.1"/>
    </source>
</evidence>
<protein>
    <submittedName>
        <fullName evidence="2">Uncharacterized protein</fullName>
    </submittedName>
</protein>
<dbReference type="Proteomes" id="UP001432027">
    <property type="component" value="Unassembled WGS sequence"/>
</dbReference>
<keyword evidence="1" id="KW-0812">Transmembrane</keyword>
<reference evidence="2" key="1">
    <citation type="submission" date="2023-10" db="EMBL/GenBank/DDBJ databases">
        <title>Genome assembly of Pristionchus species.</title>
        <authorList>
            <person name="Yoshida K."/>
            <person name="Sommer R.J."/>
        </authorList>
    </citation>
    <scope>NUCLEOTIDE SEQUENCE</scope>
    <source>
        <strain evidence="2">RS0144</strain>
    </source>
</reference>
<proteinExistence type="predicted"/>
<name>A0AAV5T2K5_9BILA</name>
<evidence type="ECO:0000256" key="1">
    <source>
        <dbReference type="SAM" id="Phobius"/>
    </source>
</evidence>
<keyword evidence="1" id="KW-0472">Membrane</keyword>
<feature type="transmembrane region" description="Helical" evidence="1">
    <location>
        <begin position="114"/>
        <end position="134"/>
    </location>
</feature>
<dbReference type="AlphaFoldDB" id="A0AAV5T2K5"/>
<keyword evidence="3" id="KW-1185">Reference proteome</keyword>
<gene>
    <name evidence="2" type="ORF">PENTCL1PPCAC_8740</name>
</gene>